<protein>
    <submittedName>
        <fullName evidence="1">Orotidine 5'-phosphate decarboxylase</fullName>
    </submittedName>
</protein>
<name>A0AAE1HAY3_9NEOP</name>
<reference evidence="1" key="2">
    <citation type="journal article" date="2023" name="BMC Genomics">
        <title>Pest status, molecular evolution, and epigenetic factors derived from the genome assembly of Frankliniella fusca, a thysanopteran phytovirus vector.</title>
        <authorList>
            <person name="Catto M.A."/>
            <person name="Labadie P.E."/>
            <person name="Jacobson A.L."/>
            <person name="Kennedy G.G."/>
            <person name="Srinivasan R."/>
            <person name="Hunt B.G."/>
        </authorList>
    </citation>
    <scope>NUCLEOTIDE SEQUENCE</scope>
    <source>
        <strain evidence="1">PL_HMW_Pooled</strain>
    </source>
</reference>
<sequence>MSSISASTDALVELQGSLSLGFLPGRMLDVMDLPSAFSAACSSLLNANALCLVLPGVAFYEKFHILLGGASGVVL</sequence>
<reference evidence="1" key="1">
    <citation type="submission" date="2021-07" db="EMBL/GenBank/DDBJ databases">
        <authorList>
            <person name="Catto M.A."/>
            <person name="Jacobson A."/>
            <person name="Kennedy G."/>
            <person name="Labadie P."/>
            <person name="Hunt B.G."/>
            <person name="Srinivasan R."/>
        </authorList>
    </citation>
    <scope>NUCLEOTIDE SEQUENCE</scope>
    <source>
        <strain evidence="1">PL_HMW_Pooled</strain>
        <tissue evidence="1">Head</tissue>
    </source>
</reference>
<gene>
    <name evidence="1" type="ORF">KUF71_007140</name>
</gene>
<accession>A0AAE1HAY3</accession>
<evidence type="ECO:0000313" key="2">
    <source>
        <dbReference type="Proteomes" id="UP001219518"/>
    </source>
</evidence>
<dbReference type="EMBL" id="JAHWGI010000773">
    <property type="protein sequence ID" value="KAK3917663.1"/>
    <property type="molecule type" value="Genomic_DNA"/>
</dbReference>
<comment type="caution">
    <text evidence="1">The sequence shown here is derived from an EMBL/GenBank/DDBJ whole genome shotgun (WGS) entry which is preliminary data.</text>
</comment>
<evidence type="ECO:0000313" key="1">
    <source>
        <dbReference type="EMBL" id="KAK3917663.1"/>
    </source>
</evidence>
<dbReference type="Proteomes" id="UP001219518">
    <property type="component" value="Unassembled WGS sequence"/>
</dbReference>
<dbReference type="AlphaFoldDB" id="A0AAE1HAY3"/>
<organism evidence="1 2">
    <name type="scientific">Frankliniella fusca</name>
    <dbReference type="NCBI Taxonomy" id="407009"/>
    <lineage>
        <taxon>Eukaryota</taxon>
        <taxon>Metazoa</taxon>
        <taxon>Ecdysozoa</taxon>
        <taxon>Arthropoda</taxon>
        <taxon>Hexapoda</taxon>
        <taxon>Insecta</taxon>
        <taxon>Pterygota</taxon>
        <taxon>Neoptera</taxon>
        <taxon>Paraneoptera</taxon>
        <taxon>Thysanoptera</taxon>
        <taxon>Terebrantia</taxon>
        <taxon>Thripoidea</taxon>
        <taxon>Thripidae</taxon>
        <taxon>Frankliniella</taxon>
    </lineage>
</organism>
<proteinExistence type="predicted"/>
<keyword evidence="2" id="KW-1185">Reference proteome</keyword>